<dbReference type="OrthoDB" id="4376109at2"/>
<dbReference type="AlphaFoldDB" id="A0A328UAI4"/>
<feature type="domain" description="TadE-like" evidence="2">
    <location>
        <begin position="19"/>
        <end position="61"/>
    </location>
</feature>
<evidence type="ECO:0000313" key="3">
    <source>
        <dbReference type="EMBL" id="RAP77066.1"/>
    </source>
</evidence>
<dbReference type="Proteomes" id="UP000249260">
    <property type="component" value="Unassembled WGS sequence"/>
</dbReference>
<evidence type="ECO:0000313" key="4">
    <source>
        <dbReference type="Proteomes" id="UP000249260"/>
    </source>
</evidence>
<keyword evidence="1" id="KW-0472">Membrane</keyword>
<accession>A0A328UAI4</accession>
<evidence type="ECO:0000256" key="1">
    <source>
        <dbReference type="SAM" id="Phobius"/>
    </source>
</evidence>
<dbReference type="RefSeq" id="WP_112880082.1">
    <property type="nucleotide sequence ID" value="NZ_QLUW01000001.1"/>
</dbReference>
<keyword evidence="4" id="KW-1185">Reference proteome</keyword>
<proteinExistence type="predicted"/>
<comment type="caution">
    <text evidence="3">The sequence shown here is derived from an EMBL/GenBank/DDBJ whole genome shotgun (WGS) entry which is preliminary data.</text>
</comment>
<dbReference type="InterPro" id="IPR012495">
    <property type="entry name" value="TadE-like_dom"/>
</dbReference>
<organism evidence="3 4">
    <name type="scientific">Paenibacillus montanisoli</name>
    <dbReference type="NCBI Taxonomy" id="2081970"/>
    <lineage>
        <taxon>Bacteria</taxon>
        <taxon>Bacillati</taxon>
        <taxon>Bacillota</taxon>
        <taxon>Bacilli</taxon>
        <taxon>Bacillales</taxon>
        <taxon>Paenibacillaceae</taxon>
        <taxon>Paenibacillus</taxon>
    </lineage>
</organism>
<name>A0A328UAI4_9BACL</name>
<reference evidence="3 4" key="1">
    <citation type="submission" date="2018-06" db="EMBL/GenBank/DDBJ databases">
        <title>Paenibacillus montanisoli sp. nov., isolated from mountain area soil.</title>
        <authorList>
            <person name="Wu M."/>
        </authorList>
    </citation>
    <scope>NUCLEOTIDE SEQUENCE [LARGE SCALE GENOMIC DNA]</scope>
    <source>
        <strain evidence="3 4">RA17</strain>
    </source>
</reference>
<protein>
    <recommendedName>
        <fullName evidence="2">TadE-like domain-containing protein</fullName>
    </recommendedName>
</protein>
<feature type="transmembrane region" description="Helical" evidence="1">
    <location>
        <begin position="21"/>
        <end position="45"/>
    </location>
</feature>
<dbReference type="EMBL" id="QLUW01000001">
    <property type="protein sequence ID" value="RAP77066.1"/>
    <property type="molecule type" value="Genomic_DNA"/>
</dbReference>
<evidence type="ECO:0000259" key="2">
    <source>
        <dbReference type="Pfam" id="PF07811"/>
    </source>
</evidence>
<keyword evidence="1" id="KW-1133">Transmembrane helix</keyword>
<gene>
    <name evidence="3" type="ORF">DL346_00740</name>
</gene>
<sequence length="330" mass="36100">MKRRIPLAGRTGRRGGEAGSIVVEAALILPIVLMVILFFICLIRLNAVQMALHSAVSQSVRQAAANIHPIDLALKHAASRNSTANPTLDQAPLSTVTALKQLPGIDLVARQLEEWLPSPAGPLLSAALQGNWMPVVDAAATEAGRHIVEPLLRHEADEAVLNPGQLRLSKLSLPDLKGRSEVMLRIEAEYEFKLAFPFTRKTILLKESAAERVWISDSVPARKDDQSEQDDKAPIQIVQLEPSPINPGHRARVVVRTNPGRKLSIKVMYKSGQSVAKHLGETVTDSEGYAEWTWLVSGNTTPGIWELIVTSSDGASRSARHFVVEKRTRD</sequence>
<keyword evidence="1" id="KW-0812">Transmembrane</keyword>
<dbReference type="Pfam" id="PF07811">
    <property type="entry name" value="TadE"/>
    <property type="match status" value="1"/>
</dbReference>